<dbReference type="InterPro" id="IPR036052">
    <property type="entry name" value="TrpB-like_PALP_sf"/>
</dbReference>
<comment type="similarity">
    <text evidence="4">Belongs to the serine/threonine dehydratase family.</text>
</comment>
<dbReference type="OrthoDB" id="7773036at2759"/>
<gene>
    <name evidence="12" type="primary">sds</name>
    <name evidence="12" type="ORF">DFA_04536</name>
</gene>
<evidence type="ECO:0000256" key="3">
    <source>
        <dbReference type="ARBA" id="ARBA00004742"/>
    </source>
</evidence>
<keyword evidence="7" id="KW-0963">Cytoplasm</keyword>
<evidence type="ECO:0000256" key="4">
    <source>
        <dbReference type="ARBA" id="ARBA00010869"/>
    </source>
</evidence>
<dbReference type="Proteomes" id="UP000007797">
    <property type="component" value="Unassembled WGS sequence"/>
</dbReference>
<dbReference type="GeneID" id="14874482"/>
<dbReference type="STRING" id="1054147.F4PPV2"/>
<evidence type="ECO:0000256" key="7">
    <source>
        <dbReference type="ARBA" id="ARBA00022490"/>
    </source>
</evidence>
<dbReference type="OMA" id="AEQGCEH"/>
<dbReference type="SUPFAM" id="SSF53686">
    <property type="entry name" value="Tryptophan synthase beta subunit-like PLP-dependent enzymes"/>
    <property type="match status" value="1"/>
</dbReference>
<dbReference type="GO" id="GO:0004794">
    <property type="term" value="F:threonine deaminase activity"/>
    <property type="evidence" value="ECO:0007669"/>
    <property type="project" value="TreeGrafter"/>
</dbReference>
<dbReference type="AlphaFoldDB" id="F4PPV2"/>
<evidence type="ECO:0000256" key="9">
    <source>
        <dbReference type="ARBA" id="ARBA00023239"/>
    </source>
</evidence>
<dbReference type="Gene3D" id="3.40.50.1100">
    <property type="match status" value="2"/>
</dbReference>
<dbReference type="Pfam" id="PF00291">
    <property type="entry name" value="PALP"/>
    <property type="match status" value="1"/>
</dbReference>
<evidence type="ECO:0000256" key="2">
    <source>
        <dbReference type="ARBA" id="ARBA00004496"/>
    </source>
</evidence>
<evidence type="ECO:0000256" key="5">
    <source>
        <dbReference type="ARBA" id="ARBA00012093"/>
    </source>
</evidence>
<organism evidence="12 13">
    <name type="scientific">Cavenderia fasciculata</name>
    <name type="common">Slime mold</name>
    <name type="synonym">Dictyostelium fasciculatum</name>
    <dbReference type="NCBI Taxonomy" id="261658"/>
    <lineage>
        <taxon>Eukaryota</taxon>
        <taxon>Amoebozoa</taxon>
        <taxon>Evosea</taxon>
        <taxon>Eumycetozoa</taxon>
        <taxon>Dictyostelia</taxon>
        <taxon>Acytosteliales</taxon>
        <taxon>Cavenderiaceae</taxon>
        <taxon>Cavenderia</taxon>
    </lineage>
</organism>
<evidence type="ECO:0000256" key="8">
    <source>
        <dbReference type="ARBA" id="ARBA00022898"/>
    </source>
</evidence>
<name>F4PPV2_CACFS</name>
<evidence type="ECO:0000256" key="6">
    <source>
        <dbReference type="ARBA" id="ARBA00022432"/>
    </source>
</evidence>
<evidence type="ECO:0000313" key="12">
    <source>
        <dbReference type="EMBL" id="EGG22415.1"/>
    </source>
</evidence>
<protein>
    <recommendedName>
        <fullName evidence="5">L-serine ammonia-lyase</fullName>
        <ecNumber evidence="5">4.3.1.17</ecNumber>
    </recommendedName>
</protein>
<dbReference type="InterPro" id="IPR001926">
    <property type="entry name" value="TrpB-like_PALP"/>
</dbReference>
<comment type="catalytic activity">
    <reaction evidence="10">
        <text>L-serine = pyruvate + NH4(+)</text>
        <dbReference type="Rhea" id="RHEA:19169"/>
        <dbReference type="ChEBI" id="CHEBI:15361"/>
        <dbReference type="ChEBI" id="CHEBI:28938"/>
        <dbReference type="ChEBI" id="CHEBI:33384"/>
        <dbReference type="EC" id="4.3.1.17"/>
    </reaction>
</comment>
<dbReference type="PANTHER" id="PTHR48078:SF2">
    <property type="entry name" value="CATABOLIC L-SERINE_THREONINE DEHYDRATASE"/>
    <property type="match status" value="1"/>
</dbReference>
<comment type="pathway">
    <text evidence="3">Carbohydrate biosynthesis; gluconeogenesis.</text>
</comment>
<dbReference type="InterPro" id="IPR050147">
    <property type="entry name" value="Ser/Thr_Dehydratase"/>
</dbReference>
<dbReference type="FunFam" id="3.40.50.1100:FF:000040">
    <property type="entry name" value="L-serine dehydratase, putative"/>
    <property type="match status" value="1"/>
</dbReference>
<dbReference type="KEGG" id="dfa:DFA_04536"/>
<dbReference type="EC" id="4.3.1.17" evidence="5"/>
<dbReference type="RefSeq" id="XP_004360266.1">
    <property type="nucleotide sequence ID" value="XM_004360209.1"/>
</dbReference>
<evidence type="ECO:0000259" key="11">
    <source>
        <dbReference type="Pfam" id="PF00291"/>
    </source>
</evidence>
<sequence>MTSIIDSGSASSSPIVDKLNDLDIDQNKHFLHINTPLIESLKLNSVINKTTTTDTTTTTTTTDTTKIWLKLDSAQPSGSFKIRGVGYHCSRVVKESGAKHLVCSSGGNAGMSVAYAARRLGVKSTIVLPVSIPEETREKIRAEGAEVIAHGKVWDEADLLAREIAKREGEHGYIHPFDHENLWIGHSTLIDEIASDVASGKVPKPDAIVCSIGGGGLIAGIVRGLQRHGWDDTTVVAVETHGARSFYESVKQGKQVRLEVEQVNSICKTLATRSVCKEAFECSLKHKVVTILVSDFEAVDACLKLVDDERVLVEPACGASVAAIYQRAPEILNLNAKNIIVIVCGGNNTSIKQLNDFYVNLNPANTNNTTSTTNN</sequence>
<dbReference type="GO" id="GO:0009097">
    <property type="term" value="P:isoleucine biosynthetic process"/>
    <property type="evidence" value="ECO:0007669"/>
    <property type="project" value="TreeGrafter"/>
</dbReference>
<dbReference type="GO" id="GO:0005737">
    <property type="term" value="C:cytoplasm"/>
    <property type="evidence" value="ECO:0007669"/>
    <property type="project" value="UniProtKB-SubCell"/>
</dbReference>
<evidence type="ECO:0000256" key="10">
    <source>
        <dbReference type="ARBA" id="ARBA00049406"/>
    </source>
</evidence>
<keyword evidence="9" id="KW-0456">Lyase</keyword>
<keyword evidence="6" id="KW-0312">Gluconeogenesis</keyword>
<comment type="subcellular location">
    <subcellularLocation>
        <location evidence="2">Cytoplasm</location>
    </subcellularLocation>
</comment>
<dbReference type="GO" id="GO:0006094">
    <property type="term" value="P:gluconeogenesis"/>
    <property type="evidence" value="ECO:0007669"/>
    <property type="project" value="UniProtKB-KW"/>
</dbReference>
<evidence type="ECO:0000313" key="13">
    <source>
        <dbReference type="Proteomes" id="UP000007797"/>
    </source>
</evidence>
<keyword evidence="8" id="KW-0663">Pyridoxal phosphate</keyword>
<dbReference type="PROSITE" id="PS00165">
    <property type="entry name" value="DEHYDRATASE_SER_THR"/>
    <property type="match status" value="1"/>
</dbReference>
<keyword evidence="13" id="KW-1185">Reference proteome</keyword>
<proteinExistence type="inferred from homology"/>
<dbReference type="GO" id="GO:0006567">
    <property type="term" value="P:L-threonine catabolic process"/>
    <property type="evidence" value="ECO:0007669"/>
    <property type="project" value="TreeGrafter"/>
</dbReference>
<reference evidence="13" key="1">
    <citation type="journal article" date="2011" name="Genome Res.">
        <title>Phylogeny-wide analysis of social amoeba genomes highlights ancient origins for complex intercellular communication.</title>
        <authorList>
            <person name="Heidel A.J."/>
            <person name="Lawal H.M."/>
            <person name="Felder M."/>
            <person name="Schilde C."/>
            <person name="Helps N.R."/>
            <person name="Tunggal B."/>
            <person name="Rivero F."/>
            <person name="John U."/>
            <person name="Schleicher M."/>
            <person name="Eichinger L."/>
            <person name="Platzer M."/>
            <person name="Noegel A.A."/>
            <person name="Schaap P."/>
            <person name="Gloeckner G."/>
        </authorList>
    </citation>
    <scope>NUCLEOTIDE SEQUENCE [LARGE SCALE GENOMIC DNA]</scope>
    <source>
        <strain evidence="13">SH3</strain>
    </source>
</reference>
<dbReference type="InterPro" id="IPR000634">
    <property type="entry name" value="Ser/Thr_deHydtase_PyrdxlP-BS"/>
</dbReference>
<evidence type="ECO:0000256" key="1">
    <source>
        <dbReference type="ARBA" id="ARBA00001933"/>
    </source>
</evidence>
<dbReference type="EMBL" id="GL883009">
    <property type="protein sequence ID" value="EGG22415.1"/>
    <property type="molecule type" value="Genomic_DNA"/>
</dbReference>
<accession>F4PPV2</accession>
<feature type="domain" description="Tryptophan synthase beta chain-like PALP" evidence="11">
    <location>
        <begin position="64"/>
        <end position="345"/>
    </location>
</feature>
<dbReference type="GO" id="GO:0006565">
    <property type="term" value="P:L-serine catabolic process"/>
    <property type="evidence" value="ECO:0007669"/>
    <property type="project" value="TreeGrafter"/>
</dbReference>
<dbReference type="PANTHER" id="PTHR48078">
    <property type="entry name" value="THREONINE DEHYDRATASE, MITOCHONDRIAL-RELATED"/>
    <property type="match status" value="1"/>
</dbReference>
<dbReference type="GO" id="GO:0003941">
    <property type="term" value="F:L-serine ammonia-lyase activity"/>
    <property type="evidence" value="ECO:0007669"/>
    <property type="project" value="UniProtKB-EC"/>
</dbReference>
<comment type="cofactor">
    <cofactor evidence="1">
        <name>pyridoxal 5'-phosphate</name>
        <dbReference type="ChEBI" id="CHEBI:597326"/>
    </cofactor>
</comment>
<dbReference type="GO" id="GO:0030170">
    <property type="term" value="F:pyridoxal phosphate binding"/>
    <property type="evidence" value="ECO:0007669"/>
    <property type="project" value="InterPro"/>
</dbReference>